<dbReference type="eggNOG" id="KOG1911">
    <property type="taxonomic scope" value="Eukaryota"/>
</dbReference>
<dbReference type="GO" id="GO:0005694">
    <property type="term" value="C:chromosome"/>
    <property type="evidence" value="ECO:0007669"/>
    <property type="project" value="UniProtKB-ARBA"/>
</dbReference>
<feature type="compositionally biased region" description="Polar residues" evidence="2">
    <location>
        <begin position="588"/>
        <end position="608"/>
    </location>
</feature>
<feature type="region of interest" description="Disordered" evidence="2">
    <location>
        <begin position="140"/>
        <end position="216"/>
    </location>
</feature>
<dbReference type="SUPFAM" id="SSF54160">
    <property type="entry name" value="Chromo domain-like"/>
    <property type="match status" value="1"/>
</dbReference>
<dbReference type="PROSITE" id="PS50013">
    <property type="entry name" value="CHROMO_2"/>
    <property type="match status" value="1"/>
</dbReference>
<dbReference type="SMR" id="B4J3S0"/>
<sequence>MLAQEIAPTEIGKHENIIRVAQEELANMDVLVCGRCLRAFNFVEEFQAHKEDDACEKENSSLKESLDTKPTIWAFTLWKATQLHTRRESNSSNSWALYQHWVKLEESVREPWIVAGRTIQSFGKIGHGPLQDMPVRITKTVVNPNNNNNNNNSTANSNNTSSSVSPTRRSPAGKQSTAVSQLKDTENERPKSKPGTPTPTGGTVGSLSGAVKNNNRIAIRVDPKTEQRTEEAVESIVAKRFNPRRKTHEYLVKWIDRSHNENTWEVMANLERVPYFLQMFEKQLARQKLKREKSLDALKRMQEKPSQQLSSAGGKTDSAPNSPQSSAAISPNSSGVGSSRPSRTSKTKAMDQFKQWVNESCTFEGSTSPSSANEDESATEQEWSTPTTMKRKLNHADSSAEAGNLNASNDSMDLEDLEEDLIPSHTVKRLKNGGSSVQLNKPKMQTSMQSTTPSRINGNSLSNSILGDKDTKMGDIIYTEDITSSGVFRKPEMPNTTQTKRQKIESPVRYLSHSEIVSSNRGIFRMEQTETTSAISPAPKIGSSSSAVGNTSTSSGNVPAAKRMAAARVAANNSPVTVGQRTHVLRTPGQTAQLQRRPMASSTSTPNALRQGPMPARTGARMLVTRANTPQHQQQQHQQQQQRQVVGGKAVTPEQKILQLSKSGDLKVTRKVMTREDLLAQRAAQVRQQRQQQAQAMQQQQQQQQLQHQQQQQQQQVQTQKVQQLTPLMRQQRQVNATAQAKPQPIQIEMEVEQEELTQHQAQLCPITGKLIGQEETQLQMEQEQHEEQQREQLEAAAQALLGGDQQVLTNEDGSALLVRGEDGTVYQVAGKNAEGQTILVTQGPDGEQQFAYVAAAEGEDQDVLTLDNAVAEAVAAVGQQSDPTADGGGEHILVNMTEEELAQHQAALLQQQQQHQQQQQEAAPAGSTPPTAQIHITTSDGDGTEAQIPAEVVQADLPSPGGTRRVVLLLQDGTFMMTDMADDQFKTLNIQT</sequence>
<evidence type="ECO:0000256" key="1">
    <source>
        <dbReference type="SAM" id="Coils"/>
    </source>
</evidence>
<feature type="compositionally biased region" description="Polar residues" evidence="2">
    <location>
        <begin position="929"/>
        <end position="942"/>
    </location>
</feature>
<dbReference type="HOGENOM" id="CLU_005056_0_0_1"/>
<dbReference type="SMART" id="SM00298">
    <property type="entry name" value="CHROMO"/>
    <property type="match status" value="1"/>
</dbReference>
<feature type="compositionally biased region" description="Polar residues" evidence="2">
    <location>
        <begin position="173"/>
        <end position="182"/>
    </location>
</feature>
<dbReference type="EMBL" id="CH916366">
    <property type="protein sequence ID" value="EDV97301.1"/>
    <property type="molecule type" value="Genomic_DNA"/>
</dbReference>
<evidence type="ECO:0000313" key="4">
    <source>
        <dbReference type="EMBL" id="EDV97301.1"/>
    </source>
</evidence>
<dbReference type="OMA" id="MDSFKQW"/>
<feature type="region of interest" description="Disordered" evidence="2">
    <location>
        <begin position="447"/>
        <end position="467"/>
    </location>
</feature>
<feature type="region of interest" description="Disordered" evidence="2">
    <location>
        <begin position="627"/>
        <end position="650"/>
    </location>
</feature>
<feature type="compositionally biased region" description="Low complexity" evidence="2">
    <location>
        <begin position="907"/>
        <end position="924"/>
    </location>
</feature>
<feature type="region of interest" description="Disordered" evidence="2">
    <location>
        <begin position="362"/>
        <end position="390"/>
    </location>
</feature>
<protein>
    <submittedName>
        <fullName evidence="4">GH14761</fullName>
    </submittedName>
</protein>
<dbReference type="STRING" id="7222.B4J3S0"/>
<feature type="region of interest" description="Disordered" evidence="2">
    <location>
        <begin position="581"/>
        <end position="614"/>
    </location>
</feature>
<feature type="region of interest" description="Disordered" evidence="2">
    <location>
        <begin position="488"/>
        <end position="507"/>
    </location>
</feature>
<feature type="coiled-coil region" evidence="1">
    <location>
        <begin position="772"/>
        <end position="799"/>
    </location>
</feature>
<proteinExistence type="predicted"/>
<dbReference type="CDD" id="cd18640">
    <property type="entry name" value="CD_Chro-like"/>
    <property type="match status" value="1"/>
</dbReference>
<feature type="compositionally biased region" description="Polar residues" evidence="2">
    <location>
        <begin position="447"/>
        <end position="465"/>
    </location>
</feature>
<accession>B4J3S0</accession>
<keyword evidence="5" id="KW-1185">Reference proteome</keyword>
<dbReference type="AlphaFoldDB" id="B4J3S0"/>
<feature type="compositionally biased region" description="Low complexity" evidence="2">
    <location>
        <begin position="141"/>
        <end position="172"/>
    </location>
</feature>
<reference evidence="4 5" key="1">
    <citation type="journal article" date="2007" name="Nature">
        <title>Evolution of genes and genomes on the Drosophila phylogeny.</title>
        <authorList>
            <consortium name="Drosophila 12 Genomes Consortium"/>
            <person name="Clark A.G."/>
            <person name="Eisen M.B."/>
            <person name="Smith D.R."/>
            <person name="Bergman C.M."/>
            <person name="Oliver B."/>
            <person name="Markow T.A."/>
            <person name="Kaufman T.C."/>
            <person name="Kellis M."/>
            <person name="Gelbart W."/>
            <person name="Iyer V.N."/>
            <person name="Pollard D.A."/>
            <person name="Sackton T.B."/>
            <person name="Larracuente A.M."/>
            <person name="Singh N.D."/>
            <person name="Abad J.P."/>
            <person name="Abt D.N."/>
            <person name="Adryan B."/>
            <person name="Aguade M."/>
            <person name="Akashi H."/>
            <person name="Anderson W.W."/>
            <person name="Aquadro C.F."/>
            <person name="Ardell D.H."/>
            <person name="Arguello R."/>
            <person name="Artieri C.G."/>
            <person name="Barbash D.A."/>
            <person name="Barker D."/>
            <person name="Barsanti P."/>
            <person name="Batterham P."/>
            <person name="Batzoglou S."/>
            <person name="Begun D."/>
            <person name="Bhutkar A."/>
            <person name="Blanco E."/>
            <person name="Bosak S.A."/>
            <person name="Bradley R.K."/>
            <person name="Brand A.D."/>
            <person name="Brent M.R."/>
            <person name="Brooks A.N."/>
            <person name="Brown R.H."/>
            <person name="Butlin R.K."/>
            <person name="Caggese C."/>
            <person name="Calvi B.R."/>
            <person name="Bernardo de Carvalho A."/>
            <person name="Caspi A."/>
            <person name="Castrezana S."/>
            <person name="Celniker S.E."/>
            <person name="Chang J.L."/>
            <person name="Chapple C."/>
            <person name="Chatterji S."/>
            <person name="Chinwalla A."/>
            <person name="Civetta A."/>
            <person name="Clifton S.W."/>
            <person name="Comeron J.M."/>
            <person name="Costello J.C."/>
            <person name="Coyne J.A."/>
            <person name="Daub J."/>
            <person name="David R.G."/>
            <person name="Delcher A.L."/>
            <person name="Delehaunty K."/>
            <person name="Do C.B."/>
            <person name="Ebling H."/>
            <person name="Edwards K."/>
            <person name="Eickbush T."/>
            <person name="Evans J.D."/>
            <person name="Filipski A."/>
            <person name="Findeiss S."/>
            <person name="Freyhult E."/>
            <person name="Fulton L."/>
            <person name="Fulton R."/>
            <person name="Garcia A.C."/>
            <person name="Gardiner A."/>
            <person name="Garfield D.A."/>
            <person name="Garvin B.E."/>
            <person name="Gibson G."/>
            <person name="Gilbert D."/>
            <person name="Gnerre S."/>
            <person name="Godfrey J."/>
            <person name="Good R."/>
            <person name="Gotea V."/>
            <person name="Gravely B."/>
            <person name="Greenberg A.J."/>
            <person name="Griffiths-Jones S."/>
            <person name="Gross S."/>
            <person name="Guigo R."/>
            <person name="Gustafson E.A."/>
            <person name="Haerty W."/>
            <person name="Hahn M.W."/>
            <person name="Halligan D.L."/>
            <person name="Halpern A.L."/>
            <person name="Halter G.M."/>
            <person name="Han M.V."/>
            <person name="Heger A."/>
            <person name="Hillier L."/>
            <person name="Hinrichs A.S."/>
            <person name="Holmes I."/>
            <person name="Hoskins R.A."/>
            <person name="Hubisz M.J."/>
            <person name="Hultmark D."/>
            <person name="Huntley M.A."/>
            <person name="Jaffe D.B."/>
            <person name="Jagadeeshan S."/>
            <person name="Jeck W.R."/>
            <person name="Johnson J."/>
            <person name="Jones C.D."/>
            <person name="Jordan W.C."/>
            <person name="Karpen G.H."/>
            <person name="Kataoka E."/>
            <person name="Keightley P.D."/>
            <person name="Kheradpour P."/>
            <person name="Kirkness E.F."/>
            <person name="Koerich L.B."/>
            <person name="Kristiansen K."/>
            <person name="Kudrna D."/>
            <person name="Kulathinal R.J."/>
            <person name="Kumar S."/>
            <person name="Kwok R."/>
            <person name="Lander E."/>
            <person name="Langley C.H."/>
            <person name="Lapoint R."/>
            <person name="Lazzaro B.P."/>
            <person name="Lee S.J."/>
            <person name="Levesque L."/>
            <person name="Li R."/>
            <person name="Lin C.F."/>
            <person name="Lin M.F."/>
            <person name="Lindblad-Toh K."/>
            <person name="Llopart A."/>
            <person name="Long M."/>
            <person name="Low L."/>
            <person name="Lozovsky E."/>
            <person name="Lu J."/>
            <person name="Luo M."/>
            <person name="Machado C.A."/>
            <person name="Makalowski W."/>
            <person name="Marzo M."/>
            <person name="Matsuda M."/>
            <person name="Matzkin L."/>
            <person name="McAllister B."/>
            <person name="McBride C.S."/>
            <person name="McKernan B."/>
            <person name="McKernan K."/>
            <person name="Mendez-Lago M."/>
            <person name="Minx P."/>
            <person name="Mollenhauer M.U."/>
            <person name="Montooth K."/>
            <person name="Mount S.M."/>
            <person name="Mu X."/>
            <person name="Myers E."/>
            <person name="Negre B."/>
            <person name="Newfeld S."/>
            <person name="Nielsen R."/>
            <person name="Noor M.A."/>
            <person name="O'Grady P."/>
            <person name="Pachter L."/>
            <person name="Papaceit M."/>
            <person name="Parisi M.J."/>
            <person name="Parisi M."/>
            <person name="Parts L."/>
            <person name="Pedersen J.S."/>
            <person name="Pesole G."/>
            <person name="Phillippy A.M."/>
            <person name="Ponting C.P."/>
            <person name="Pop M."/>
            <person name="Porcelli D."/>
            <person name="Powell J.R."/>
            <person name="Prohaska S."/>
            <person name="Pruitt K."/>
            <person name="Puig M."/>
            <person name="Quesneville H."/>
            <person name="Ram K.R."/>
            <person name="Rand D."/>
            <person name="Rasmussen M.D."/>
            <person name="Reed L.K."/>
            <person name="Reenan R."/>
            <person name="Reily A."/>
            <person name="Remington K.A."/>
            <person name="Rieger T.T."/>
            <person name="Ritchie M.G."/>
            <person name="Robin C."/>
            <person name="Rogers Y.H."/>
            <person name="Rohde C."/>
            <person name="Rozas J."/>
            <person name="Rubenfield M.J."/>
            <person name="Ruiz A."/>
            <person name="Russo S."/>
            <person name="Salzberg S.L."/>
            <person name="Sanchez-Gracia A."/>
            <person name="Saranga D.J."/>
            <person name="Sato H."/>
            <person name="Schaeffer S.W."/>
            <person name="Schatz M.C."/>
            <person name="Schlenke T."/>
            <person name="Schwartz R."/>
            <person name="Segarra C."/>
            <person name="Singh R.S."/>
            <person name="Sirot L."/>
            <person name="Sirota M."/>
            <person name="Sisneros N.B."/>
            <person name="Smith C.D."/>
            <person name="Smith T.F."/>
            <person name="Spieth J."/>
            <person name="Stage D.E."/>
            <person name="Stark A."/>
            <person name="Stephan W."/>
            <person name="Strausberg R.L."/>
            <person name="Strempel S."/>
            <person name="Sturgill D."/>
            <person name="Sutton G."/>
            <person name="Sutton G.G."/>
            <person name="Tao W."/>
            <person name="Teichmann S."/>
            <person name="Tobari Y.N."/>
            <person name="Tomimura Y."/>
            <person name="Tsolas J.M."/>
            <person name="Valente V.L."/>
            <person name="Venter E."/>
            <person name="Venter J.C."/>
            <person name="Vicario S."/>
            <person name="Vieira F.G."/>
            <person name="Vilella A.J."/>
            <person name="Villasante A."/>
            <person name="Walenz B."/>
            <person name="Wang J."/>
            <person name="Wasserman M."/>
            <person name="Watts T."/>
            <person name="Wilson D."/>
            <person name="Wilson R.K."/>
            <person name="Wing R.A."/>
            <person name="Wolfner M.F."/>
            <person name="Wong A."/>
            <person name="Wong G.K."/>
            <person name="Wu C.I."/>
            <person name="Wu G."/>
            <person name="Yamamoto D."/>
            <person name="Yang H.P."/>
            <person name="Yang S.P."/>
            <person name="Yorke J.A."/>
            <person name="Yoshida K."/>
            <person name="Zdobnov E."/>
            <person name="Zhang P."/>
            <person name="Zhang Y."/>
            <person name="Zimin A.V."/>
            <person name="Baldwin J."/>
            <person name="Abdouelleil A."/>
            <person name="Abdulkadir J."/>
            <person name="Abebe A."/>
            <person name="Abera B."/>
            <person name="Abreu J."/>
            <person name="Acer S.C."/>
            <person name="Aftuck L."/>
            <person name="Alexander A."/>
            <person name="An P."/>
            <person name="Anderson E."/>
            <person name="Anderson S."/>
            <person name="Arachi H."/>
            <person name="Azer M."/>
            <person name="Bachantsang P."/>
            <person name="Barry A."/>
            <person name="Bayul T."/>
            <person name="Berlin A."/>
            <person name="Bessette D."/>
            <person name="Bloom T."/>
            <person name="Blye J."/>
            <person name="Boguslavskiy L."/>
            <person name="Bonnet C."/>
            <person name="Boukhgalter B."/>
            <person name="Bourzgui I."/>
            <person name="Brown A."/>
            <person name="Cahill P."/>
            <person name="Channer S."/>
            <person name="Cheshatsang Y."/>
            <person name="Chuda L."/>
            <person name="Citroen M."/>
            <person name="Collymore A."/>
            <person name="Cooke P."/>
            <person name="Costello M."/>
            <person name="D'Aco K."/>
            <person name="Daza R."/>
            <person name="De Haan G."/>
            <person name="DeGray S."/>
            <person name="DeMaso C."/>
            <person name="Dhargay N."/>
            <person name="Dooley K."/>
            <person name="Dooley E."/>
            <person name="Doricent M."/>
            <person name="Dorje P."/>
            <person name="Dorjee K."/>
            <person name="Dupes A."/>
            <person name="Elong R."/>
            <person name="Falk J."/>
            <person name="Farina A."/>
            <person name="Faro S."/>
            <person name="Ferguson D."/>
            <person name="Fisher S."/>
            <person name="Foley C.D."/>
            <person name="Franke A."/>
            <person name="Friedrich D."/>
            <person name="Gadbois L."/>
            <person name="Gearin G."/>
            <person name="Gearin C.R."/>
            <person name="Giannoukos G."/>
            <person name="Goode T."/>
            <person name="Graham J."/>
            <person name="Grandbois E."/>
            <person name="Grewal S."/>
            <person name="Gyaltsen K."/>
            <person name="Hafez N."/>
            <person name="Hagos B."/>
            <person name="Hall J."/>
            <person name="Henson C."/>
            <person name="Hollinger A."/>
            <person name="Honan T."/>
            <person name="Huard M.D."/>
            <person name="Hughes L."/>
            <person name="Hurhula B."/>
            <person name="Husby M.E."/>
            <person name="Kamat A."/>
            <person name="Kanga B."/>
            <person name="Kashin S."/>
            <person name="Khazanovich D."/>
            <person name="Kisner P."/>
            <person name="Lance K."/>
            <person name="Lara M."/>
            <person name="Lee W."/>
            <person name="Lennon N."/>
            <person name="Letendre F."/>
            <person name="LeVine R."/>
            <person name="Lipovsky A."/>
            <person name="Liu X."/>
            <person name="Liu J."/>
            <person name="Liu S."/>
            <person name="Lokyitsang T."/>
            <person name="Lokyitsang Y."/>
            <person name="Lubonja R."/>
            <person name="Lui A."/>
            <person name="MacDonald P."/>
            <person name="Magnisalis V."/>
            <person name="Maru K."/>
            <person name="Matthews C."/>
            <person name="McCusker W."/>
            <person name="McDonough S."/>
            <person name="Mehta T."/>
            <person name="Meldrim J."/>
            <person name="Meneus L."/>
            <person name="Mihai O."/>
            <person name="Mihalev A."/>
            <person name="Mihova T."/>
            <person name="Mittelman R."/>
            <person name="Mlenga V."/>
            <person name="Montmayeur A."/>
            <person name="Mulrain L."/>
            <person name="Navidi A."/>
            <person name="Naylor J."/>
            <person name="Negash T."/>
            <person name="Nguyen T."/>
            <person name="Nguyen N."/>
            <person name="Nicol R."/>
            <person name="Norbu C."/>
            <person name="Norbu N."/>
            <person name="Novod N."/>
            <person name="O'Neill B."/>
            <person name="Osman S."/>
            <person name="Markiewicz E."/>
            <person name="Oyono O.L."/>
            <person name="Patti C."/>
            <person name="Phunkhang P."/>
            <person name="Pierre F."/>
            <person name="Priest M."/>
            <person name="Raghuraman S."/>
            <person name="Rege F."/>
            <person name="Reyes R."/>
            <person name="Rise C."/>
            <person name="Rogov P."/>
            <person name="Ross K."/>
            <person name="Ryan E."/>
            <person name="Settipalli S."/>
            <person name="Shea T."/>
            <person name="Sherpa N."/>
            <person name="Shi L."/>
            <person name="Shih D."/>
            <person name="Sparrow T."/>
            <person name="Spaulding J."/>
            <person name="Stalker J."/>
            <person name="Stange-Thomann N."/>
            <person name="Stavropoulos S."/>
            <person name="Stone C."/>
            <person name="Strader C."/>
            <person name="Tesfaye S."/>
            <person name="Thomson T."/>
            <person name="Thoulutsang Y."/>
            <person name="Thoulutsang D."/>
            <person name="Topham K."/>
            <person name="Topping I."/>
            <person name="Tsamla T."/>
            <person name="Vassiliev H."/>
            <person name="Vo A."/>
            <person name="Wangchuk T."/>
            <person name="Wangdi T."/>
            <person name="Weiand M."/>
            <person name="Wilkinson J."/>
            <person name="Wilson A."/>
            <person name="Yadav S."/>
            <person name="Young G."/>
            <person name="Yu Q."/>
            <person name="Zembek L."/>
            <person name="Zhong D."/>
            <person name="Zimmer A."/>
            <person name="Zwirko Z."/>
            <person name="Jaffe D.B."/>
            <person name="Alvarez P."/>
            <person name="Brockman W."/>
            <person name="Butler J."/>
            <person name="Chin C."/>
            <person name="Gnerre S."/>
            <person name="Grabherr M."/>
            <person name="Kleber M."/>
            <person name="Mauceli E."/>
            <person name="MacCallum I."/>
        </authorList>
    </citation>
    <scope>NUCLEOTIDE SEQUENCE [LARGE SCALE GENOMIC DNA]</scope>
    <source>
        <strain evidence="5">Tucson 15287-2541.00</strain>
    </source>
</reference>
<dbReference type="Gene3D" id="2.40.50.40">
    <property type="match status" value="1"/>
</dbReference>
<feature type="compositionally biased region" description="Polar residues" evidence="2">
    <location>
        <begin position="304"/>
        <end position="344"/>
    </location>
</feature>
<dbReference type="FunCoup" id="B4J3S0">
    <property type="interactions" value="129"/>
</dbReference>
<keyword evidence="1" id="KW-0175">Coiled coil</keyword>
<feature type="region of interest" description="Disordered" evidence="2">
    <location>
        <begin position="907"/>
        <end position="944"/>
    </location>
</feature>
<gene>
    <name evidence="4" type="primary">Dgri\GH14761</name>
    <name evidence="4" type="ORF">Dgri_GH14761</name>
</gene>
<feature type="region of interest" description="Disordered" evidence="2">
    <location>
        <begin position="531"/>
        <end position="557"/>
    </location>
</feature>
<feature type="compositionally biased region" description="Polar residues" evidence="2">
    <location>
        <begin position="362"/>
        <end position="372"/>
    </location>
</feature>
<dbReference type="Pfam" id="PF00385">
    <property type="entry name" value="Chromo"/>
    <property type="match status" value="1"/>
</dbReference>
<feature type="domain" description="Chromo" evidence="3">
    <location>
        <begin position="231"/>
        <end position="292"/>
    </location>
</feature>
<dbReference type="InParanoid" id="B4J3S0"/>
<organism evidence="5">
    <name type="scientific">Drosophila grimshawi</name>
    <name type="common">Hawaiian fruit fly</name>
    <name type="synonym">Idiomyia grimshawi</name>
    <dbReference type="NCBI Taxonomy" id="7222"/>
    <lineage>
        <taxon>Eukaryota</taxon>
        <taxon>Metazoa</taxon>
        <taxon>Ecdysozoa</taxon>
        <taxon>Arthropoda</taxon>
        <taxon>Hexapoda</taxon>
        <taxon>Insecta</taxon>
        <taxon>Pterygota</taxon>
        <taxon>Neoptera</taxon>
        <taxon>Endopterygota</taxon>
        <taxon>Diptera</taxon>
        <taxon>Brachycera</taxon>
        <taxon>Muscomorpha</taxon>
        <taxon>Ephydroidea</taxon>
        <taxon>Drosophilidae</taxon>
        <taxon>Drosophila</taxon>
        <taxon>Hawaiian Drosophila</taxon>
    </lineage>
</organism>
<dbReference type="InterPro" id="IPR023780">
    <property type="entry name" value="Chromo_domain"/>
</dbReference>
<dbReference type="PhylomeDB" id="B4J3S0"/>
<evidence type="ECO:0000313" key="5">
    <source>
        <dbReference type="Proteomes" id="UP000001070"/>
    </source>
</evidence>
<feature type="compositionally biased region" description="Low complexity" evidence="2">
    <location>
        <begin position="631"/>
        <end position="644"/>
    </location>
</feature>
<feature type="coiled-coil region" evidence="1">
    <location>
        <begin position="683"/>
        <end position="716"/>
    </location>
</feature>
<dbReference type="KEGG" id="dgr:6557458"/>
<evidence type="ECO:0000256" key="2">
    <source>
        <dbReference type="SAM" id="MobiDB-lite"/>
    </source>
</evidence>
<evidence type="ECO:0000259" key="3">
    <source>
        <dbReference type="PROSITE" id="PS50013"/>
    </source>
</evidence>
<feature type="compositionally biased region" description="Low complexity" evidence="2">
    <location>
        <begin position="542"/>
        <end position="557"/>
    </location>
</feature>
<dbReference type="OrthoDB" id="1918685at2759"/>
<dbReference type="InterPro" id="IPR016197">
    <property type="entry name" value="Chromo-like_dom_sf"/>
</dbReference>
<feature type="region of interest" description="Disordered" evidence="2">
    <location>
        <begin position="301"/>
        <end position="350"/>
    </location>
</feature>
<dbReference type="InterPro" id="IPR000953">
    <property type="entry name" value="Chromo/chromo_shadow_dom"/>
</dbReference>
<dbReference type="Proteomes" id="UP000001070">
    <property type="component" value="Unassembled WGS sequence"/>
</dbReference>
<name>B4J3S0_DROGR</name>